<feature type="active site" description="Proton donor" evidence="5">
    <location>
        <position position="249"/>
    </location>
</feature>
<keyword evidence="3 7" id="KW-0378">Hydrolase</keyword>
<dbReference type="InterPro" id="IPR023296">
    <property type="entry name" value="Glyco_hydro_beta-prop_sf"/>
</dbReference>
<comment type="similarity">
    <text evidence="1 7">Belongs to the glycosyl hydrolase 43 family.</text>
</comment>
<evidence type="ECO:0000313" key="10">
    <source>
        <dbReference type="Proteomes" id="UP000192746"/>
    </source>
</evidence>
<dbReference type="GO" id="GO:0004553">
    <property type="term" value="F:hydrolase activity, hydrolyzing O-glycosyl compounds"/>
    <property type="evidence" value="ECO:0007669"/>
    <property type="project" value="InterPro"/>
</dbReference>
<dbReference type="Gene3D" id="2.115.10.20">
    <property type="entry name" value="Glycosyl hydrolase domain, family 43"/>
    <property type="match status" value="1"/>
</dbReference>
<dbReference type="STRING" id="1185767.IIF7_12980"/>
<dbReference type="Pfam" id="PF04616">
    <property type="entry name" value="Glyco_hydro_43"/>
    <property type="match status" value="1"/>
</dbReference>
<name>A0A1Y1T1Y1_9FLAO</name>
<organism evidence="9 10">
    <name type="scientific">Zunongwangia atlantica 22II14-10F7</name>
    <dbReference type="NCBI Taxonomy" id="1185767"/>
    <lineage>
        <taxon>Bacteria</taxon>
        <taxon>Pseudomonadati</taxon>
        <taxon>Bacteroidota</taxon>
        <taxon>Flavobacteriia</taxon>
        <taxon>Flavobacteriales</taxon>
        <taxon>Flavobacteriaceae</taxon>
        <taxon>Zunongwangia</taxon>
    </lineage>
</organism>
<keyword evidence="4 7" id="KW-0326">Glycosidase</keyword>
<dbReference type="AlphaFoldDB" id="A0A1Y1T1Y1"/>
<dbReference type="Proteomes" id="UP000192746">
    <property type="component" value="Unassembled WGS sequence"/>
</dbReference>
<dbReference type="PIRSF" id="PIRSF025414">
    <property type="entry name" value="Alpha-L-arabinofuranosidase"/>
    <property type="match status" value="1"/>
</dbReference>
<dbReference type="EMBL" id="ARYN01000011">
    <property type="protein sequence ID" value="ORL45029.1"/>
    <property type="molecule type" value="Genomic_DNA"/>
</dbReference>
<dbReference type="SUPFAM" id="SSF75005">
    <property type="entry name" value="Arabinanase/levansucrase/invertase"/>
    <property type="match status" value="1"/>
</dbReference>
<sequence>MAKTAKIEIKKLTRKINNMKYKSLLNMVLAALSIFGMASYSQIHAQETSEGENFVRSNDPIVLQRADPFIYKHTDGYYYFTGSVPTYDAIEIRRAKTIEGLQDAKPVRVWEKHESGPMSRHIWAPEIHYLDGEWYVYFAGSEESDIWKLRPYVIKCSGQDPLKDDWIELGQMQAADNDPKSFTDFSLDGTVFEHNGKRYFCWAEKTGGQFAASNLYLAEMESPIKLKTVQFMLTTPDYDWERIDFWVNEGPAVIKNDGKIFITFSASATGACYSMGIMEADADADLLDRNSWTKSRYPVLKTNEAKDIYGPGHNSFTVDENGNPLMIYHARDYEKAVGDPKMVPESDKRSLEEIKADPLYDPNRHARLMEVKFDENGRPVFEFY</sequence>
<evidence type="ECO:0000256" key="4">
    <source>
        <dbReference type="ARBA" id="ARBA00023295"/>
    </source>
</evidence>
<keyword evidence="2 8" id="KW-0732">Signal</keyword>
<proteinExistence type="inferred from homology"/>
<dbReference type="InterPro" id="IPR016828">
    <property type="entry name" value="Alpha-L-arabinofuranosidase"/>
</dbReference>
<evidence type="ECO:0000256" key="7">
    <source>
        <dbReference type="RuleBase" id="RU361187"/>
    </source>
</evidence>
<dbReference type="PANTHER" id="PTHR43817">
    <property type="entry name" value="GLYCOSYL HYDROLASE"/>
    <property type="match status" value="1"/>
</dbReference>
<evidence type="ECO:0000256" key="3">
    <source>
        <dbReference type="ARBA" id="ARBA00022801"/>
    </source>
</evidence>
<dbReference type="GO" id="GO:0005975">
    <property type="term" value="P:carbohydrate metabolic process"/>
    <property type="evidence" value="ECO:0007669"/>
    <property type="project" value="InterPro"/>
</dbReference>
<feature type="site" description="Important for catalytic activity, responsible for pKa modulation of the active site Glu and correct orientation of both the proton donor and substrate" evidence="6">
    <location>
        <position position="188"/>
    </location>
</feature>
<feature type="signal peptide" evidence="8">
    <location>
        <begin position="1"/>
        <end position="45"/>
    </location>
</feature>
<reference evidence="9 10" key="1">
    <citation type="submission" date="2013-04" db="EMBL/GenBank/DDBJ databases">
        <title>Zunongwangia sp. 22II14-10F7 Genome Sequencing.</title>
        <authorList>
            <person name="Lai Q."/>
            <person name="Shao Z."/>
        </authorList>
    </citation>
    <scope>NUCLEOTIDE SEQUENCE [LARGE SCALE GENOMIC DNA]</scope>
    <source>
        <strain evidence="9 10">22II14-10F7</strain>
    </source>
</reference>
<evidence type="ECO:0000256" key="8">
    <source>
        <dbReference type="SAM" id="SignalP"/>
    </source>
</evidence>
<evidence type="ECO:0000313" key="9">
    <source>
        <dbReference type="EMBL" id="ORL45029.1"/>
    </source>
</evidence>
<evidence type="ECO:0000256" key="5">
    <source>
        <dbReference type="PIRSR" id="PIRSR606710-1"/>
    </source>
</evidence>
<feature type="chain" id="PRO_5013186263" evidence="8">
    <location>
        <begin position="46"/>
        <end position="384"/>
    </location>
</feature>
<evidence type="ECO:0000256" key="1">
    <source>
        <dbReference type="ARBA" id="ARBA00009865"/>
    </source>
</evidence>
<gene>
    <name evidence="9" type="ORF">IIF7_12980</name>
</gene>
<dbReference type="InterPro" id="IPR006710">
    <property type="entry name" value="Glyco_hydro_43"/>
</dbReference>
<accession>A0A1Y1T1Y1</accession>
<keyword evidence="10" id="KW-1185">Reference proteome</keyword>
<dbReference type="PANTHER" id="PTHR43817:SF1">
    <property type="entry name" value="HYDROLASE, FAMILY 43, PUTATIVE (AFU_ORTHOLOGUE AFUA_3G01660)-RELATED"/>
    <property type="match status" value="1"/>
</dbReference>
<evidence type="ECO:0000256" key="2">
    <source>
        <dbReference type="ARBA" id="ARBA00022729"/>
    </source>
</evidence>
<evidence type="ECO:0000256" key="6">
    <source>
        <dbReference type="PIRSR" id="PIRSR606710-2"/>
    </source>
</evidence>
<comment type="caution">
    <text evidence="9">The sequence shown here is derived from an EMBL/GenBank/DDBJ whole genome shotgun (WGS) entry which is preliminary data.</text>
</comment>
<feature type="active site" description="Proton acceptor" evidence="5">
    <location>
        <position position="67"/>
    </location>
</feature>
<protein>
    <submittedName>
        <fullName evidence="9">Alpha-L-arabinofuranosidase</fullName>
    </submittedName>
</protein>